<dbReference type="EC" id="5.6.2.3" evidence="1"/>
<evidence type="ECO:0000259" key="3">
    <source>
        <dbReference type="Pfam" id="PF05970"/>
    </source>
</evidence>
<feature type="domain" description="DNA helicase Pif1-like DEAD-box helicase" evidence="3">
    <location>
        <begin position="104"/>
        <end position="237"/>
    </location>
</feature>
<dbReference type="SUPFAM" id="SSF52540">
    <property type="entry name" value="P-loop containing nucleoside triphosphate hydrolases"/>
    <property type="match status" value="1"/>
</dbReference>
<comment type="catalytic activity">
    <reaction evidence="1">
        <text>ATP + H2O = ADP + phosphate + H(+)</text>
        <dbReference type="Rhea" id="RHEA:13065"/>
        <dbReference type="ChEBI" id="CHEBI:15377"/>
        <dbReference type="ChEBI" id="CHEBI:15378"/>
        <dbReference type="ChEBI" id="CHEBI:30616"/>
        <dbReference type="ChEBI" id="CHEBI:43474"/>
        <dbReference type="ChEBI" id="CHEBI:456216"/>
        <dbReference type="EC" id="5.6.2.3"/>
    </reaction>
</comment>
<keyword evidence="1" id="KW-0547">Nucleotide-binding</keyword>
<dbReference type="InterPro" id="IPR027417">
    <property type="entry name" value="P-loop_NTPase"/>
</dbReference>
<gene>
    <name evidence="4" type="ORF">Tci_028643</name>
</gene>
<keyword evidence="1" id="KW-0227">DNA damage</keyword>
<dbReference type="AlphaFoldDB" id="A0A6L2L8P2"/>
<comment type="similarity">
    <text evidence="1">Belongs to the helicase family.</text>
</comment>
<dbReference type="GO" id="GO:0000723">
    <property type="term" value="P:telomere maintenance"/>
    <property type="evidence" value="ECO:0007669"/>
    <property type="project" value="InterPro"/>
</dbReference>
<comment type="cofactor">
    <cofactor evidence="1">
        <name>Mg(2+)</name>
        <dbReference type="ChEBI" id="CHEBI:18420"/>
    </cofactor>
</comment>
<feature type="region of interest" description="Disordered" evidence="2">
    <location>
        <begin position="636"/>
        <end position="672"/>
    </location>
</feature>
<dbReference type="Gene3D" id="2.40.50.140">
    <property type="entry name" value="Nucleic acid-binding proteins"/>
    <property type="match status" value="1"/>
</dbReference>
<feature type="compositionally biased region" description="Polar residues" evidence="2">
    <location>
        <begin position="649"/>
        <end position="668"/>
    </location>
</feature>
<name>A0A6L2L8P2_TANCI</name>
<dbReference type="EMBL" id="BKCJ010003701">
    <property type="protein sequence ID" value="GEU56665.1"/>
    <property type="molecule type" value="Genomic_DNA"/>
</dbReference>
<evidence type="ECO:0000313" key="4">
    <source>
        <dbReference type="EMBL" id="GEU56665.1"/>
    </source>
</evidence>
<evidence type="ECO:0000256" key="2">
    <source>
        <dbReference type="SAM" id="MobiDB-lite"/>
    </source>
</evidence>
<dbReference type="PANTHER" id="PTHR10492:SF96">
    <property type="entry name" value="ATP-DEPENDENT DNA HELICASE"/>
    <property type="match status" value="1"/>
</dbReference>
<organism evidence="4">
    <name type="scientific">Tanacetum cinerariifolium</name>
    <name type="common">Dalmatian daisy</name>
    <name type="synonym">Chrysanthemum cinerariifolium</name>
    <dbReference type="NCBI Taxonomy" id="118510"/>
    <lineage>
        <taxon>Eukaryota</taxon>
        <taxon>Viridiplantae</taxon>
        <taxon>Streptophyta</taxon>
        <taxon>Embryophyta</taxon>
        <taxon>Tracheophyta</taxon>
        <taxon>Spermatophyta</taxon>
        <taxon>Magnoliopsida</taxon>
        <taxon>eudicotyledons</taxon>
        <taxon>Gunneridae</taxon>
        <taxon>Pentapetalae</taxon>
        <taxon>asterids</taxon>
        <taxon>campanulids</taxon>
        <taxon>Asterales</taxon>
        <taxon>Asteraceae</taxon>
        <taxon>Asteroideae</taxon>
        <taxon>Anthemideae</taxon>
        <taxon>Anthemidinae</taxon>
        <taxon>Tanacetum</taxon>
    </lineage>
</organism>
<feature type="region of interest" description="Disordered" evidence="2">
    <location>
        <begin position="697"/>
        <end position="728"/>
    </location>
</feature>
<dbReference type="GO" id="GO:0043139">
    <property type="term" value="F:5'-3' DNA helicase activity"/>
    <property type="evidence" value="ECO:0007669"/>
    <property type="project" value="UniProtKB-EC"/>
</dbReference>
<accession>A0A6L2L8P2</accession>
<dbReference type="InterPro" id="IPR012340">
    <property type="entry name" value="NA-bd_OB-fold"/>
</dbReference>
<sequence length="768" mass="87212">VYCDVVDPMKLWKKHWCAMQDDIPSKVSDAIGIPDYQVDTPQLQDYILYELETILTRFGKSVKDFGLPLPPRDMLEDLKNKLLMEERNYRCDMLSQDVVELVPKLNHDQKEVFTHITTAFEEGRQELLFVYGHGGTRKTFLWKTIISLERSQGKIVLAVASSGIASLLLPAGRTAHSRFNLPLDLTDESVCHAKKHSQLGDLLIAMDLIIWDEAPMNDMRCFEALDRTLRDLMRAAKKELIYASIANSYLWPHFKVYMLRENMRLLRSDLCDEQQKRFEVFAKWLLEDGNGEICDNDQQDDEDTSQITVLQEYCIDTGKEGLSKLINFIYDDATLKAPTASTLQEKAIVCPKNDTIDEVNAKILSLTKGVMKTYLITTKGGNTDYDASKCQSIGRSSVRMSETTIAALKVGQKNSIPEAKVYRKWVSKTIPDMKPIGFCCILIDRENNAVQANMDLNNIDYFNPLLKPNTAYRISNFFSYNQLQSRLPYPDENNKIIYPILTDVQLATTPATFYYINPRTPEAADAYKMFKEKYNTNLPLQVCRQRFHDPELEKTRNRQTLQTLLEQDPTSFQGVRFTCEAMVTNVNPNRSWSYSSCSQCSKASTKRNGIYVCENHGNQDPLTYSDKLPTASALTLDQPSKKDEVPDTQLATSSSPTIKESGSKNNDMLGTPPTDVIETIAKTIVSTIPHRPFELHATKENSSAAKTPNEPKAPTAKRSLDMDLSSEAKKRKNIRTVMTVWQSIMAENNRHLKLFPAFSANQSYSNLV</sequence>
<dbReference type="PANTHER" id="PTHR10492">
    <property type="match status" value="1"/>
</dbReference>
<dbReference type="GO" id="GO:0006310">
    <property type="term" value="P:DNA recombination"/>
    <property type="evidence" value="ECO:0007669"/>
    <property type="project" value="UniProtKB-KW"/>
</dbReference>
<keyword evidence="1" id="KW-0067">ATP-binding</keyword>
<dbReference type="Gene3D" id="3.40.50.300">
    <property type="entry name" value="P-loop containing nucleotide triphosphate hydrolases"/>
    <property type="match status" value="1"/>
</dbReference>
<evidence type="ECO:0000256" key="1">
    <source>
        <dbReference type="RuleBase" id="RU363044"/>
    </source>
</evidence>
<keyword evidence="1 4" id="KW-0347">Helicase</keyword>
<keyword evidence="1" id="KW-0378">Hydrolase</keyword>
<comment type="caution">
    <text evidence="4">The sequence shown here is derived from an EMBL/GenBank/DDBJ whole genome shotgun (WGS) entry which is preliminary data.</text>
</comment>
<dbReference type="GO" id="GO:0016787">
    <property type="term" value="F:hydrolase activity"/>
    <property type="evidence" value="ECO:0007669"/>
    <property type="project" value="UniProtKB-KW"/>
</dbReference>
<feature type="non-terminal residue" evidence="4">
    <location>
        <position position="1"/>
    </location>
</feature>
<dbReference type="GO" id="GO:0006281">
    <property type="term" value="P:DNA repair"/>
    <property type="evidence" value="ECO:0007669"/>
    <property type="project" value="UniProtKB-KW"/>
</dbReference>
<dbReference type="Pfam" id="PF05970">
    <property type="entry name" value="PIF1"/>
    <property type="match status" value="1"/>
</dbReference>
<keyword evidence="1" id="KW-0234">DNA repair</keyword>
<dbReference type="InterPro" id="IPR010285">
    <property type="entry name" value="DNA_helicase_pif1-like_DEAD"/>
</dbReference>
<dbReference type="GO" id="GO:0005524">
    <property type="term" value="F:ATP binding"/>
    <property type="evidence" value="ECO:0007669"/>
    <property type="project" value="UniProtKB-KW"/>
</dbReference>
<protein>
    <recommendedName>
        <fullName evidence="1">ATP-dependent DNA helicase</fullName>
        <ecNumber evidence="1">5.6.2.3</ecNumber>
    </recommendedName>
</protein>
<keyword evidence="1" id="KW-0233">DNA recombination</keyword>
<dbReference type="SUPFAM" id="SSF50249">
    <property type="entry name" value="Nucleic acid-binding proteins"/>
    <property type="match status" value="1"/>
</dbReference>
<reference evidence="4" key="1">
    <citation type="journal article" date="2019" name="Sci. Rep.">
        <title>Draft genome of Tanacetum cinerariifolium, the natural source of mosquito coil.</title>
        <authorList>
            <person name="Yamashiro T."/>
            <person name="Shiraishi A."/>
            <person name="Satake H."/>
            <person name="Nakayama K."/>
        </authorList>
    </citation>
    <scope>NUCLEOTIDE SEQUENCE</scope>
</reference>
<proteinExistence type="inferred from homology"/>